<organism evidence="3 4">
    <name type="scientific">Emticicia soli</name>
    <dbReference type="NCBI Taxonomy" id="2027878"/>
    <lineage>
        <taxon>Bacteria</taxon>
        <taxon>Pseudomonadati</taxon>
        <taxon>Bacteroidota</taxon>
        <taxon>Cytophagia</taxon>
        <taxon>Cytophagales</taxon>
        <taxon>Leadbetterellaceae</taxon>
        <taxon>Emticicia</taxon>
    </lineage>
</organism>
<sequence>MKKTLLALLLLISSCAFAQNVKFNHPYENISIAKGSDLVLKLKLEKGTNYQFLVLQQGIDIMLVLTDETKKILLEKDSPNGSHGLEIADFSPQVSKEYTLTIKQFEEEGNANKGIVSYYIKKYTKAELALKEKTKQELAIENNKNVLTADIDHFWEAMDNLKNCQTKWDSILSFQNLYLDRATNGLIDFIRVRNFAAEDFVRTIAKYPKYYNSVRPYTYESKKAEPLIEEVFAKLQSIYGNFKPFKVCFAIGVHRTGGTVSDRFVLLGTEMITTGKNVDYSELGENWAPKDRTKEPDIPLRIKGMIAHECVHTQQKEKLAEKAVVCNQLYSCLREGIANFIGELITGETNYSVVNEYGDKNEKALWTEFKSTLCAPSAQKWLYNGDSAKDRPADLGYYMGYKIAKAYYNNATDKAQAIKDIIDMDDPLTFLQKSGYDQQKKQ</sequence>
<keyword evidence="1" id="KW-0732">Signal</keyword>
<feature type="domain" description="DUF2268" evidence="2">
    <location>
        <begin position="301"/>
        <end position="415"/>
    </location>
</feature>
<feature type="signal peptide" evidence="1">
    <location>
        <begin position="1"/>
        <end position="18"/>
    </location>
</feature>
<evidence type="ECO:0000313" key="4">
    <source>
        <dbReference type="Proteomes" id="UP001597510"/>
    </source>
</evidence>
<feature type="chain" id="PRO_5046047783" evidence="1">
    <location>
        <begin position="19"/>
        <end position="442"/>
    </location>
</feature>
<dbReference type="InterPro" id="IPR018728">
    <property type="entry name" value="DUF2268"/>
</dbReference>
<reference evidence="4" key="1">
    <citation type="journal article" date="2019" name="Int. J. Syst. Evol. Microbiol.">
        <title>The Global Catalogue of Microorganisms (GCM) 10K type strain sequencing project: providing services to taxonomists for standard genome sequencing and annotation.</title>
        <authorList>
            <consortium name="The Broad Institute Genomics Platform"/>
            <consortium name="The Broad Institute Genome Sequencing Center for Infectious Disease"/>
            <person name="Wu L."/>
            <person name="Ma J."/>
        </authorList>
    </citation>
    <scope>NUCLEOTIDE SEQUENCE [LARGE SCALE GENOMIC DNA]</scope>
    <source>
        <strain evidence="4">KCTC 52344</strain>
    </source>
</reference>
<comment type="caution">
    <text evidence="3">The sequence shown here is derived from an EMBL/GenBank/DDBJ whole genome shotgun (WGS) entry which is preliminary data.</text>
</comment>
<dbReference type="EMBL" id="JBHULC010000004">
    <property type="protein sequence ID" value="MFD2519991.1"/>
    <property type="molecule type" value="Genomic_DNA"/>
</dbReference>
<protein>
    <submittedName>
        <fullName evidence="3">DUF2268 domain-containing putative Zn-dependent protease</fullName>
    </submittedName>
</protein>
<evidence type="ECO:0000256" key="1">
    <source>
        <dbReference type="SAM" id="SignalP"/>
    </source>
</evidence>
<evidence type="ECO:0000313" key="3">
    <source>
        <dbReference type="EMBL" id="MFD2519991.1"/>
    </source>
</evidence>
<proteinExistence type="predicted"/>
<dbReference type="Pfam" id="PF10026">
    <property type="entry name" value="DUF2268"/>
    <property type="match status" value="1"/>
</dbReference>
<gene>
    <name evidence="3" type="ORF">ACFSR2_03785</name>
</gene>
<dbReference type="Proteomes" id="UP001597510">
    <property type="component" value="Unassembled WGS sequence"/>
</dbReference>
<evidence type="ECO:0000259" key="2">
    <source>
        <dbReference type="Pfam" id="PF10026"/>
    </source>
</evidence>
<dbReference type="RefSeq" id="WP_340235400.1">
    <property type="nucleotide sequence ID" value="NZ_JBBEWC010000004.1"/>
</dbReference>
<accession>A0ABW5J2I8</accession>
<dbReference type="GO" id="GO:0008233">
    <property type="term" value="F:peptidase activity"/>
    <property type="evidence" value="ECO:0007669"/>
    <property type="project" value="UniProtKB-KW"/>
</dbReference>
<keyword evidence="4" id="KW-1185">Reference proteome</keyword>
<name>A0ABW5J2I8_9BACT</name>
<dbReference type="PROSITE" id="PS51257">
    <property type="entry name" value="PROKAR_LIPOPROTEIN"/>
    <property type="match status" value="1"/>
</dbReference>
<keyword evidence="3" id="KW-0378">Hydrolase</keyword>
<dbReference type="GO" id="GO:0006508">
    <property type="term" value="P:proteolysis"/>
    <property type="evidence" value="ECO:0007669"/>
    <property type="project" value="UniProtKB-KW"/>
</dbReference>
<keyword evidence="3" id="KW-0645">Protease</keyword>